<dbReference type="UniPathway" id="UPA00544"/>
<dbReference type="AlphaFoldDB" id="A0A4Q9GZQ3"/>
<comment type="function">
    <text evidence="10">Plays a role in peptidoglycan recycling by cleaving the terminal beta-1,4-linked N-acetylglucosamine (GlcNAc) from peptide-linked peptidoglycan fragments, giving rise to free GlcNAc, anhydro-N-acetylmuramic acid and anhydro-N-acetylmuramic acid-linked peptides.</text>
</comment>
<dbReference type="EMBL" id="SIXI01000002">
    <property type="protein sequence ID" value="TBO32499.1"/>
    <property type="molecule type" value="Genomic_DNA"/>
</dbReference>
<dbReference type="EC" id="3.2.1.52" evidence="10"/>
<dbReference type="GO" id="GO:0009252">
    <property type="term" value="P:peptidoglycan biosynthetic process"/>
    <property type="evidence" value="ECO:0007669"/>
    <property type="project" value="UniProtKB-KW"/>
</dbReference>
<evidence type="ECO:0000256" key="3">
    <source>
        <dbReference type="ARBA" id="ARBA00022618"/>
    </source>
</evidence>
<evidence type="ECO:0000259" key="12">
    <source>
        <dbReference type="Pfam" id="PF00933"/>
    </source>
</evidence>
<comment type="pathway">
    <text evidence="10">Cell wall biogenesis; peptidoglycan recycling.</text>
</comment>
<evidence type="ECO:0000256" key="8">
    <source>
        <dbReference type="ARBA" id="ARBA00023306"/>
    </source>
</evidence>
<dbReference type="Proteomes" id="UP000292120">
    <property type="component" value="Unassembled WGS sequence"/>
</dbReference>
<dbReference type="PANTHER" id="PTHR30480">
    <property type="entry name" value="BETA-HEXOSAMINIDASE-RELATED"/>
    <property type="match status" value="1"/>
</dbReference>
<feature type="region of interest" description="Disordered" evidence="11">
    <location>
        <begin position="1"/>
        <end position="26"/>
    </location>
</feature>
<keyword evidence="5 10" id="KW-0133">Cell shape</keyword>
<keyword evidence="8 10" id="KW-0131">Cell cycle</keyword>
<reference evidence="13 14" key="1">
    <citation type="submission" date="2019-02" db="EMBL/GenBank/DDBJ databases">
        <title>Aquabacterium sp. strain KMB7.</title>
        <authorList>
            <person name="Chen W.-M."/>
        </authorList>
    </citation>
    <scope>NUCLEOTIDE SEQUENCE [LARGE SCALE GENOMIC DNA]</scope>
    <source>
        <strain evidence="13 14">KMB7</strain>
    </source>
</reference>
<dbReference type="GO" id="GO:0004563">
    <property type="term" value="F:beta-N-acetylhexosaminidase activity"/>
    <property type="evidence" value="ECO:0007669"/>
    <property type="project" value="UniProtKB-UniRule"/>
</dbReference>
<feature type="binding site" evidence="10">
    <location>
        <position position="97"/>
    </location>
    <ligand>
        <name>substrate</name>
    </ligand>
</feature>
<dbReference type="InterPro" id="IPR036962">
    <property type="entry name" value="Glyco_hydro_3_N_sf"/>
</dbReference>
<evidence type="ECO:0000313" key="13">
    <source>
        <dbReference type="EMBL" id="TBO32499.1"/>
    </source>
</evidence>
<comment type="caution">
    <text evidence="13">The sequence shown here is derived from an EMBL/GenBank/DDBJ whole genome shotgun (WGS) entry which is preliminary data.</text>
</comment>
<feature type="active site" description="Nucleophile" evidence="10">
    <location>
        <position position="285"/>
    </location>
</feature>
<feature type="compositionally biased region" description="Low complexity" evidence="11">
    <location>
        <begin position="1"/>
        <end position="21"/>
    </location>
</feature>
<dbReference type="SUPFAM" id="SSF51445">
    <property type="entry name" value="(Trans)glycosidases"/>
    <property type="match status" value="1"/>
</dbReference>
<evidence type="ECO:0000313" key="14">
    <source>
        <dbReference type="Proteomes" id="UP000292120"/>
    </source>
</evidence>
<keyword evidence="2 10" id="KW-0963">Cytoplasm</keyword>
<dbReference type="Pfam" id="PF00933">
    <property type="entry name" value="Glyco_hydro_3"/>
    <property type="match status" value="1"/>
</dbReference>
<dbReference type="OrthoDB" id="9786661at2"/>
<dbReference type="GO" id="GO:0005737">
    <property type="term" value="C:cytoplasm"/>
    <property type="evidence" value="ECO:0007669"/>
    <property type="project" value="UniProtKB-SubCell"/>
</dbReference>
<dbReference type="HAMAP" id="MF_00364">
    <property type="entry name" value="NagZ"/>
    <property type="match status" value="1"/>
</dbReference>
<accession>A0A4Q9GZQ3</accession>
<keyword evidence="3 10" id="KW-0132">Cell division</keyword>
<dbReference type="GO" id="GO:0051301">
    <property type="term" value="P:cell division"/>
    <property type="evidence" value="ECO:0007669"/>
    <property type="project" value="UniProtKB-KW"/>
</dbReference>
<gene>
    <name evidence="10 13" type="primary">nagZ</name>
    <name evidence="13" type="ORF">EYS42_04720</name>
</gene>
<dbReference type="GO" id="GO:0008360">
    <property type="term" value="P:regulation of cell shape"/>
    <property type="evidence" value="ECO:0007669"/>
    <property type="project" value="UniProtKB-KW"/>
</dbReference>
<comment type="subcellular location">
    <subcellularLocation>
        <location evidence="10">Cytoplasm</location>
    </subcellularLocation>
</comment>
<dbReference type="Gene3D" id="3.20.20.300">
    <property type="entry name" value="Glycoside hydrolase, family 3, N-terminal domain"/>
    <property type="match status" value="1"/>
</dbReference>
<feature type="binding site" evidence="10">
    <location>
        <position position="172"/>
    </location>
    <ligand>
        <name>substrate</name>
    </ligand>
</feature>
<dbReference type="InterPro" id="IPR050226">
    <property type="entry name" value="NagZ_Beta-hexosaminidase"/>
</dbReference>
<comment type="catalytic activity">
    <reaction evidence="1 10">
        <text>Hydrolysis of terminal non-reducing N-acetyl-D-hexosamine residues in N-acetyl-beta-D-hexosaminides.</text>
        <dbReference type="EC" id="3.2.1.52"/>
    </reaction>
</comment>
<evidence type="ECO:0000256" key="4">
    <source>
        <dbReference type="ARBA" id="ARBA00022801"/>
    </source>
</evidence>
<feature type="binding site" evidence="10">
    <location>
        <position position="89"/>
    </location>
    <ligand>
        <name>substrate</name>
    </ligand>
</feature>
<evidence type="ECO:0000256" key="9">
    <source>
        <dbReference type="ARBA" id="ARBA00023316"/>
    </source>
</evidence>
<name>A0A4Q9GZQ3_9BURK</name>
<feature type="site" description="Important for catalytic activity" evidence="10">
    <location>
        <position position="213"/>
    </location>
</feature>
<evidence type="ECO:0000256" key="1">
    <source>
        <dbReference type="ARBA" id="ARBA00001231"/>
    </source>
</evidence>
<evidence type="ECO:0000256" key="6">
    <source>
        <dbReference type="ARBA" id="ARBA00022984"/>
    </source>
</evidence>
<dbReference type="GO" id="GO:0071555">
    <property type="term" value="P:cell wall organization"/>
    <property type="evidence" value="ECO:0007669"/>
    <property type="project" value="UniProtKB-KW"/>
</dbReference>
<organism evidence="13 14">
    <name type="scientific">Aquabacterium lacunae</name>
    <dbReference type="NCBI Taxonomy" id="2528630"/>
    <lineage>
        <taxon>Bacteria</taxon>
        <taxon>Pseudomonadati</taxon>
        <taxon>Pseudomonadota</taxon>
        <taxon>Betaproteobacteria</taxon>
        <taxon>Burkholderiales</taxon>
        <taxon>Aquabacterium</taxon>
    </lineage>
</organism>
<protein>
    <recommendedName>
        <fullName evidence="10">Beta-hexosaminidase</fullName>
        <ecNumber evidence="10">3.2.1.52</ecNumber>
    </recommendedName>
    <alternativeName>
        <fullName evidence="10">Beta-N-acetylhexosaminidase</fullName>
    </alternativeName>
    <alternativeName>
        <fullName evidence="10">N-acetyl-beta-glucosaminidase</fullName>
    </alternativeName>
</protein>
<evidence type="ECO:0000256" key="7">
    <source>
        <dbReference type="ARBA" id="ARBA00023295"/>
    </source>
</evidence>
<dbReference type="GO" id="GO:0009254">
    <property type="term" value="P:peptidoglycan turnover"/>
    <property type="evidence" value="ECO:0007669"/>
    <property type="project" value="UniProtKB-UniRule"/>
</dbReference>
<evidence type="ECO:0000256" key="2">
    <source>
        <dbReference type="ARBA" id="ARBA00022490"/>
    </source>
</evidence>
<keyword evidence="4 10" id="KW-0378">Hydrolase</keyword>
<keyword evidence="14" id="KW-1185">Reference proteome</keyword>
<keyword evidence="6 10" id="KW-0573">Peptidoglycan synthesis</keyword>
<dbReference type="PANTHER" id="PTHR30480:SF13">
    <property type="entry name" value="BETA-HEXOSAMINIDASE"/>
    <property type="match status" value="1"/>
</dbReference>
<proteinExistence type="inferred from homology"/>
<dbReference type="RefSeq" id="WP_130966713.1">
    <property type="nucleotide sequence ID" value="NZ_SIXI01000002.1"/>
</dbReference>
<comment type="similarity">
    <text evidence="10">Belongs to the glycosyl hydrolase 3 family. NagZ subfamily.</text>
</comment>
<dbReference type="InterPro" id="IPR001764">
    <property type="entry name" value="Glyco_hydro_3_N"/>
</dbReference>
<dbReference type="NCBIfam" id="NF003740">
    <property type="entry name" value="PRK05337.1"/>
    <property type="match status" value="1"/>
</dbReference>
<feature type="active site" description="Proton donor/acceptor" evidence="10">
    <location>
        <position position="215"/>
    </location>
</feature>
<evidence type="ECO:0000256" key="11">
    <source>
        <dbReference type="SAM" id="MobiDB-lite"/>
    </source>
</evidence>
<feature type="domain" description="Glycoside hydrolase family 3 N-terminal" evidence="12">
    <location>
        <begin position="40"/>
        <end position="345"/>
    </location>
</feature>
<dbReference type="InterPro" id="IPR017853">
    <property type="entry name" value="GH"/>
</dbReference>
<sequence>MSKKPSAVQTAAKTAAKPASKPTRDAVAHAPVVLDIEGLSLNDDDRRRLQHPLTGGLILFGRNWQSRAQVTALCAEIKSIRPDVLISVDHEGGRVQRFRTDGFTHLPPMRALGEMWMNDGRKAEGTGAMLAMDAASACGYVLAAELRACGVDMSFTPVLDLDWGPSGVIGDRAFHGDARVATMLARAVMQGLLHAGMANCGKHFPGHGFVAADSHTEIPVDKRSLKAILADDAKPYEWLSTVLTSVMPAHVIYPKVDAAPAGFSKKWLQDILRAQLGFTGAIFSDDLSMEGASVAGSHTQGAIAALNAGCDLVLLCNQSLKGGQAVDALLDGLQAALARGEWEASADSEARRLDLLPQTAPMAWDELMVHGPYLQALSKLPR</sequence>
<evidence type="ECO:0000256" key="5">
    <source>
        <dbReference type="ARBA" id="ARBA00022960"/>
    </source>
</evidence>
<dbReference type="InterPro" id="IPR022956">
    <property type="entry name" value="Beta_hexosaminidase_bac"/>
</dbReference>
<dbReference type="GO" id="GO:0005975">
    <property type="term" value="P:carbohydrate metabolic process"/>
    <property type="evidence" value="ECO:0007669"/>
    <property type="project" value="InterPro"/>
</dbReference>
<keyword evidence="7 10" id="KW-0326">Glycosidase</keyword>
<evidence type="ECO:0000256" key="10">
    <source>
        <dbReference type="HAMAP-Rule" id="MF_00364"/>
    </source>
</evidence>
<keyword evidence="9 10" id="KW-0961">Cell wall biogenesis/degradation</keyword>
<feature type="binding site" evidence="10">
    <location>
        <begin position="202"/>
        <end position="203"/>
    </location>
    <ligand>
        <name>substrate</name>
    </ligand>
</feature>